<evidence type="ECO:0000313" key="5">
    <source>
        <dbReference type="Proteomes" id="UP000267469"/>
    </source>
</evidence>
<proteinExistence type="predicted"/>
<dbReference type="InterPro" id="IPR006860">
    <property type="entry name" value="FecR"/>
</dbReference>
<dbReference type="Pfam" id="PF16344">
    <property type="entry name" value="FecR_C"/>
    <property type="match status" value="1"/>
</dbReference>
<dbReference type="Gene3D" id="3.55.50.30">
    <property type="match status" value="1"/>
</dbReference>
<feature type="domain" description="Protein FecR C-terminal" evidence="3">
    <location>
        <begin position="223"/>
        <end position="283"/>
    </location>
</feature>
<evidence type="ECO:0000259" key="3">
    <source>
        <dbReference type="Pfam" id="PF16344"/>
    </source>
</evidence>
<dbReference type="InterPro" id="IPR012373">
    <property type="entry name" value="Ferrdict_sens_TM"/>
</dbReference>
<feature type="transmembrane region" description="Helical" evidence="1">
    <location>
        <begin position="54"/>
        <end position="76"/>
    </location>
</feature>
<evidence type="ECO:0000259" key="2">
    <source>
        <dbReference type="Pfam" id="PF04773"/>
    </source>
</evidence>
<accession>A0A3N0EJC3</accession>
<dbReference type="OrthoDB" id="1097132at2"/>
<dbReference type="AlphaFoldDB" id="A0A3N0EJC3"/>
<keyword evidence="1" id="KW-0472">Membrane</keyword>
<dbReference type="GO" id="GO:0016989">
    <property type="term" value="F:sigma factor antagonist activity"/>
    <property type="evidence" value="ECO:0007669"/>
    <property type="project" value="TreeGrafter"/>
</dbReference>
<keyword evidence="1" id="KW-0812">Transmembrane</keyword>
<evidence type="ECO:0000313" key="4">
    <source>
        <dbReference type="EMBL" id="RNL87874.1"/>
    </source>
</evidence>
<gene>
    <name evidence="4" type="ORF">ED312_09615</name>
</gene>
<evidence type="ECO:0000256" key="1">
    <source>
        <dbReference type="SAM" id="Phobius"/>
    </source>
</evidence>
<dbReference type="PANTHER" id="PTHR30273">
    <property type="entry name" value="PERIPLASMIC SIGNAL SENSOR AND SIGMA FACTOR ACTIVATOR FECR-RELATED"/>
    <property type="match status" value="1"/>
</dbReference>
<dbReference type="Pfam" id="PF04773">
    <property type="entry name" value="FecR"/>
    <property type="match status" value="1"/>
</dbReference>
<dbReference type="InterPro" id="IPR032508">
    <property type="entry name" value="FecR_C"/>
</dbReference>
<sequence length="294" mass="33762">MEEKKYPYTSETDLHKHIDEVWKASENAKVDESGLGNRVWKRISLSISAQKWRMYRLTTAAVVVIMLSAGLSWYTFSGKEEVLIVNNENKPKHIKLEDGSEIILNRFSTLSYHPSERRKVKLLGEAFFDITKDSLHPFRVETDSLAVMVLGTSFNVYAYRENPDVRVSLYSGKVTIGMANGSQKQLSPGREFVYDFTDAGGYIREFHKKGTIAWTSSSIECSDTPLSELFVKIENYYHIKLLYDADSIQQCRITGTFKIEDDISQLFRLIRFSHNIDFEKKGTDRYQLVSGSCE</sequence>
<dbReference type="EMBL" id="RJTM01000068">
    <property type="protein sequence ID" value="RNL87874.1"/>
    <property type="molecule type" value="Genomic_DNA"/>
</dbReference>
<name>A0A3N0EJC3_SINP1</name>
<organism evidence="4 5">
    <name type="scientific">Sinomicrobium pectinilyticum</name>
    <dbReference type="NCBI Taxonomy" id="1084421"/>
    <lineage>
        <taxon>Bacteria</taxon>
        <taxon>Pseudomonadati</taxon>
        <taxon>Bacteroidota</taxon>
        <taxon>Flavobacteriia</taxon>
        <taxon>Flavobacteriales</taxon>
        <taxon>Flavobacteriaceae</taxon>
        <taxon>Sinomicrobium</taxon>
    </lineage>
</organism>
<dbReference type="Proteomes" id="UP000267469">
    <property type="component" value="Unassembled WGS sequence"/>
</dbReference>
<keyword evidence="1" id="KW-1133">Transmembrane helix</keyword>
<dbReference type="PIRSF" id="PIRSF018266">
    <property type="entry name" value="FecR"/>
    <property type="match status" value="1"/>
</dbReference>
<dbReference type="RefSeq" id="WP_123215790.1">
    <property type="nucleotide sequence ID" value="NZ_RJTM01000068.1"/>
</dbReference>
<comment type="caution">
    <text evidence="4">The sequence shown here is derived from an EMBL/GenBank/DDBJ whole genome shotgun (WGS) entry which is preliminary data.</text>
</comment>
<reference evidence="4 5" key="1">
    <citation type="submission" date="2018-10" db="EMBL/GenBank/DDBJ databases">
        <title>Sinomicrobium pectinilyticum sp. nov., a pectinase-producing bacterium isolated from alkaline and saline soil, and emended description of the genus Sinomicrobium.</title>
        <authorList>
            <person name="Cheng B."/>
            <person name="Li C."/>
            <person name="Lai Q."/>
            <person name="Du M."/>
            <person name="Shao Z."/>
            <person name="Xu P."/>
            <person name="Yang C."/>
        </authorList>
    </citation>
    <scope>NUCLEOTIDE SEQUENCE [LARGE SCALE GENOMIC DNA]</scope>
    <source>
        <strain evidence="4 5">5DNS001</strain>
    </source>
</reference>
<protein>
    <submittedName>
        <fullName evidence="4">DUF4974 domain-containing protein</fullName>
    </submittedName>
</protein>
<dbReference type="Gene3D" id="2.60.120.1440">
    <property type="match status" value="1"/>
</dbReference>
<keyword evidence="5" id="KW-1185">Reference proteome</keyword>
<dbReference type="PANTHER" id="PTHR30273:SF2">
    <property type="entry name" value="PROTEIN FECR"/>
    <property type="match status" value="1"/>
</dbReference>
<feature type="domain" description="FecR protein" evidence="2">
    <location>
        <begin position="89"/>
        <end position="174"/>
    </location>
</feature>